<evidence type="ECO:0000256" key="9">
    <source>
        <dbReference type="RuleBase" id="RU003357"/>
    </source>
</evidence>
<dbReference type="PROSITE" id="PS52016">
    <property type="entry name" value="TONB_DEPENDENT_REC_3"/>
    <property type="match status" value="1"/>
</dbReference>
<evidence type="ECO:0000256" key="7">
    <source>
        <dbReference type="ARBA" id="ARBA00023237"/>
    </source>
</evidence>
<dbReference type="OrthoDB" id="9768177at2"/>
<dbReference type="GO" id="GO:0009279">
    <property type="term" value="C:cell outer membrane"/>
    <property type="evidence" value="ECO:0007669"/>
    <property type="project" value="UniProtKB-SubCell"/>
</dbReference>
<keyword evidence="4 8" id="KW-0812">Transmembrane</keyword>
<dbReference type="InterPro" id="IPR036942">
    <property type="entry name" value="Beta-barrel_TonB_sf"/>
</dbReference>
<dbReference type="InterPro" id="IPR012910">
    <property type="entry name" value="Plug_dom"/>
</dbReference>
<accession>A0A2Z4IH85</accession>
<dbReference type="Pfam" id="PF07715">
    <property type="entry name" value="Plug"/>
    <property type="match status" value="1"/>
</dbReference>
<dbReference type="NCBIfam" id="TIGR04056">
    <property type="entry name" value="OMP_RagA_SusC"/>
    <property type="match status" value="1"/>
</dbReference>
<dbReference type="InterPro" id="IPR023997">
    <property type="entry name" value="TonB-dep_OMP_SusC/RagA_CS"/>
</dbReference>
<dbReference type="NCBIfam" id="TIGR04057">
    <property type="entry name" value="SusC_RagA_signa"/>
    <property type="match status" value="1"/>
</dbReference>
<dbReference type="EMBL" id="CP030041">
    <property type="protein sequence ID" value="AWW29773.1"/>
    <property type="molecule type" value="Genomic_DNA"/>
</dbReference>
<evidence type="ECO:0000256" key="5">
    <source>
        <dbReference type="ARBA" id="ARBA00023077"/>
    </source>
</evidence>
<evidence type="ECO:0000313" key="14">
    <source>
        <dbReference type="Proteomes" id="UP000248688"/>
    </source>
</evidence>
<gene>
    <name evidence="13" type="ORF">DN752_06365</name>
</gene>
<evidence type="ECO:0000256" key="6">
    <source>
        <dbReference type="ARBA" id="ARBA00023136"/>
    </source>
</evidence>
<dbReference type="SUPFAM" id="SSF56935">
    <property type="entry name" value="Porins"/>
    <property type="match status" value="1"/>
</dbReference>
<keyword evidence="5 9" id="KW-0798">TonB box</keyword>
<dbReference type="Gene3D" id="2.60.40.1120">
    <property type="entry name" value="Carboxypeptidase-like, regulatory domain"/>
    <property type="match status" value="1"/>
</dbReference>
<feature type="domain" description="TonB-dependent receptor plug" evidence="12">
    <location>
        <begin position="131"/>
        <end position="234"/>
    </location>
</feature>
<keyword evidence="7 8" id="KW-0998">Cell outer membrane</keyword>
<keyword evidence="2 8" id="KW-0813">Transport</keyword>
<dbReference type="SUPFAM" id="SSF49464">
    <property type="entry name" value="Carboxypeptidase regulatory domain-like"/>
    <property type="match status" value="1"/>
</dbReference>
<dbReference type="Pfam" id="PF13715">
    <property type="entry name" value="CarbopepD_reg_2"/>
    <property type="match status" value="1"/>
</dbReference>
<dbReference type="Pfam" id="PF00593">
    <property type="entry name" value="TonB_dep_Rec_b-barrel"/>
    <property type="match status" value="1"/>
</dbReference>
<dbReference type="Gene3D" id="2.40.170.20">
    <property type="entry name" value="TonB-dependent receptor, beta-barrel domain"/>
    <property type="match status" value="1"/>
</dbReference>
<dbReference type="FunFam" id="2.60.40.1120:FF:000003">
    <property type="entry name" value="Outer membrane protein Omp121"/>
    <property type="match status" value="1"/>
</dbReference>
<dbReference type="RefSeq" id="WP_112783171.1">
    <property type="nucleotide sequence ID" value="NZ_CP030041.1"/>
</dbReference>
<dbReference type="InterPro" id="IPR023996">
    <property type="entry name" value="TonB-dep_OMP_SusC/RagA"/>
</dbReference>
<reference evidence="13 14" key="1">
    <citation type="submission" date="2018-06" db="EMBL/GenBank/DDBJ databases">
        <title>Echinicola strongylocentroti sp. nov., isolated from a sea urchin Strongylocentrotus intermedius.</title>
        <authorList>
            <person name="Bae S.S."/>
        </authorList>
    </citation>
    <scope>NUCLEOTIDE SEQUENCE [LARGE SCALE GENOMIC DNA]</scope>
    <source>
        <strain evidence="13 14">MEBiC08714</strain>
    </source>
</reference>
<dbReference type="InterPro" id="IPR039426">
    <property type="entry name" value="TonB-dep_rcpt-like"/>
</dbReference>
<evidence type="ECO:0000313" key="13">
    <source>
        <dbReference type="EMBL" id="AWW29773.1"/>
    </source>
</evidence>
<feature type="region of interest" description="Disordered" evidence="10">
    <location>
        <begin position="408"/>
        <end position="427"/>
    </location>
</feature>
<protein>
    <submittedName>
        <fullName evidence="13">TonB-dependent receptor</fullName>
    </submittedName>
</protein>
<organism evidence="13 14">
    <name type="scientific">Echinicola strongylocentroti</name>
    <dbReference type="NCBI Taxonomy" id="1795355"/>
    <lineage>
        <taxon>Bacteria</taxon>
        <taxon>Pseudomonadati</taxon>
        <taxon>Bacteroidota</taxon>
        <taxon>Cytophagia</taxon>
        <taxon>Cytophagales</taxon>
        <taxon>Cyclobacteriaceae</taxon>
        <taxon>Echinicola</taxon>
    </lineage>
</organism>
<keyword evidence="14" id="KW-1185">Reference proteome</keyword>
<sequence length="1021" mass="111554">MINSIYPKKPGRSHIGCWLMTIFIVLVGFYSGNVSAQDLTVTGTVKTAAGETMPGANVSVKGTSQGAITNLEGEFSITVPSREAILVFSFIGYESKEVKVGNQTTIDVTLAENLSALNEVVVVGYGSQERAKVTGAISSVSSEEIRELPVPNLASAMQGRAANVSVTNAGAPGADPVVRIRGIGTVGDNDPLYVIDGMPASGLNQINPADIESIEVLKDASTAAIYGSRAANGVVLVTTKKGTKGKPKVSLDAYYGVQNAWRTLDLLNVDQYLDFGRDLVNNANDPDVTIPPRFDDLGEFANVHTDWQDEMFQSAPIQDYNVSVSGGGENSLYNISMGYFAQDGIMQGVDFERVSFRANTQFDLGERVSVGQTLTVSYTDRNDEPFSGGRSQMEHMVKMVPYIPVRDPSRQGGFRGTDTEDGSDPENPVLNAVLRQDRYQDFKILGSAYIDVEILDGFHYKFMTGLDIATGQRNEYTPMFNAGDFQFQVFAAISQTRNSYVSPLFSNQFSYTKDFGGHHLDLLAVIEKQTFISSSLTGSGQNELTNDVRELQGVQNQVTTSEKTEYGLISYVGRVNYDYKQKYLLSASIRRDGGSRFGPDNKWGVFPSVSAGWRVSEEDFMQGVGAISDLKLRASYGQTGNDRIGDYVYQATINSNMFYNFNGTLAGGSTINALANEDLKWETTIMKNVGLDLGILNDQITFTAEWFDNKTEDMILGVPVPPSLGFDVAPVANVGTVRNRGMEFTAGYQKKTGAFQFGVNGNIGFVDNELISLGSGNSIFGPTFQGDPMTYTEEGKPIAYFYGWEVEGIFQSGEDTSQQPNAQAGDLKFRDINEDGTIDADDRTNLGHYMPDFTYGLNFNANFKNFDLSLFLQGVQGNEIFSNIRFHTEGMTRLFNASTAVLDRWTPDNTQTDVPRAISGDPNGNARASSRWVEDGSYARLKNLSIGYTVPNAFLQSIAKNSISNLRVYVSAQNLFTITDYSGYDPEIAARTEIDQSLGMGIDFGQFPAARTFIGGIQLTF</sequence>
<evidence type="ECO:0000256" key="4">
    <source>
        <dbReference type="ARBA" id="ARBA00022692"/>
    </source>
</evidence>
<dbReference type="AlphaFoldDB" id="A0A2Z4IH85"/>
<dbReference type="KEGG" id="est:DN752_06365"/>
<keyword evidence="13" id="KW-0675">Receptor</keyword>
<evidence type="ECO:0000259" key="11">
    <source>
        <dbReference type="Pfam" id="PF00593"/>
    </source>
</evidence>
<evidence type="ECO:0000256" key="1">
    <source>
        <dbReference type="ARBA" id="ARBA00004571"/>
    </source>
</evidence>
<evidence type="ECO:0000256" key="10">
    <source>
        <dbReference type="SAM" id="MobiDB-lite"/>
    </source>
</evidence>
<dbReference type="InterPro" id="IPR008969">
    <property type="entry name" value="CarboxyPept-like_regulatory"/>
</dbReference>
<evidence type="ECO:0000256" key="3">
    <source>
        <dbReference type="ARBA" id="ARBA00022452"/>
    </source>
</evidence>
<keyword evidence="6 8" id="KW-0472">Membrane</keyword>
<proteinExistence type="inferred from homology"/>
<comment type="similarity">
    <text evidence="8 9">Belongs to the TonB-dependent receptor family.</text>
</comment>
<dbReference type="InterPro" id="IPR000531">
    <property type="entry name" value="Beta-barrel_TonB"/>
</dbReference>
<name>A0A2Z4IH85_9BACT</name>
<feature type="domain" description="TonB-dependent receptor-like beta-barrel" evidence="11">
    <location>
        <begin position="431"/>
        <end position="975"/>
    </location>
</feature>
<dbReference type="InterPro" id="IPR037066">
    <property type="entry name" value="Plug_dom_sf"/>
</dbReference>
<evidence type="ECO:0000256" key="2">
    <source>
        <dbReference type="ARBA" id="ARBA00022448"/>
    </source>
</evidence>
<evidence type="ECO:0000256" key="8">
    <source>
        <dbReference type="PROSITE-ProRule" id="PRU01360"/>
    </source>
</evidence>
<dbReference type="Gene3D" id="2.170.130.10">
    <property type="entry name" value="TonB-dependent receptor, plug domain"/>
    <property type="match status" value="1"/>
</dbReference>
<evidence type="ECO:0000259" key="12">
    <source>
        <dbReference type="Pfam" id="PF07715"/>
    </source>
</evidence>
<dbReference type="Proteomes" id="UP000248688">
    <property type="component" value="Chromosome"/>
</dbReference>
<comment type="subcellular location">
    <subcellularLocation>
        <location evidence="1 8">Cell outer membrane</location>
        <topology evidence="1 8">Multi-pass membrane protein</topology>
    </subcellularLocation>
</comment>
<keyword evidence="3 8" id="KW-1134">Transmembrane beta strand</keyword>